<dbReference type="GO" id="GO:1904047">
    <property type="term" value="F:S-adenosyl-L-methionine binding"/>
    <property type="evidence" value="ECO:0007669"/>
    <property type="project" value="TreeGrafter"/>
</dbReference>
<gene>
    <name evidence="7" type="ORF">EDD61_1063</name>
</gene>
<evidence type="ECO:0000256" key="5">
    <source>
        <dbReference type="ARBA" id="ARBA00022691"/>
    </source>
</evidence>
<dbReference type="Gene3D" id="1.10.1020.10">
    <property type="entry name" value="Adenine-specific Methyltransferase, Domain 2"/>
    <property type="match status" value="1"/>
</dbReference>
<dbReference type="EC" id="2.1.1.72" evidence="2"/>
<evidence type="ECO:0000256" key="4">
    <source>
        <dbReference type="ARBA" id="ARBA00022679"/>
    </source>
</evidence>
<comment type="similarity">
    <text evidence="1">Belongs to the N(4)/N(6)-methyltransferase family.</text>
</comment>
<accession>A0A4V2VKL9</accession>
<dbReference type="InterPro" id="IPR023095">
    <property type="entry name" value="Ade_MeTrfase_dom_2"/>
</dbReference>
<dbReference type="GO" id="GO:0009007">
    <property type="term" value="F:site-specific DNA-methyltransferase (adenine-specific) activity"/>
    <property type="evidence" value="ECO:0007669"/>
    <property type="project" value="UniProtKB-EC"/>
</dbReference>
<comment type="catalytic activity">
    <reaction evidence="6">
        <text>a 2'-deoxyadenosine in DNA + S-adenosyl-L-methionine = an N(6)-methyl-2'-deoxyadenosine in DNA + S-adenosyl-L-homocysteine + H(+)</text>
        <dbReference type="Rhea" id="RHEA:15197"/>
        <dbReference type="Rhea" id="RHEA-COMP:12418"/>
        <dbReference type="Rhea" id="RHEA-COMP:12419"/>
        <dbReference type="ChEBI" id="CHEBI:15378"/>
        <dbReference type="ChEBI" id="CHEBI:57856"/>
        <dbReference type="ChEBI" id="CHEBI:59789"/>
        <dbReference type="ChEBI" id="CHEBI:90615"/>
        <dbReference type="ChEBI" id="CHEBI:90616"/>
        <dbReference type="EC" id="2.1.1.72"/>
    </reaction>
</comment>
<dbReference type="InterPro" id="IPR012327">
    <property type="entry name" value="MeTrfase_D12"/>
</dbReference>
<name>A0A4V2VKL9_9FIRM</name>
<dbReference type="PRINTS" id="PR00505">
    <property type="entry name" value="D12N6MTFRASE"/>
</dbReference>
<protein>
    <recommendedName>
        <fullName evidence="2">site-specific DNA-methyltransferase (adenine-specific)</fullName>
        <ecNumber evidence="2">2.1.1.72</ecNumber>
    </recommendedName>
</protein>
<evidence type="ECO:0000256" key="3">
    <source>
        <dbReference type="ARBA" id="ARBA00022603"/>
    </source>
</evidence>
<dbReference type="GO" id="GO:0009307">
    <property type="term" value="P:DNA restriction-modification system"/>
    <property type="evidence" value="ECO:0007669"/>
    <property type="project" value="InterPro"/>
</dbReference>
<dbReference type="Pfam" id="PF02086">
    <property type="entry name" value="MethyltransfD12"/>
    <property type="match status" value="1"/>
</dbReference>
<dbReference type="Gene3D" id="3.40.50.150">
    <property type="entry name" value="Vaccinia Virus protein VP39"/>
    <property type="match status" value="1"/>
</dbReference>
<dbReference type="GO" id="GO:0032259">
    <property type="term" value="P:methylation"/>
    <property type="evidence" value="ECO:0007669"/>
    <property type="project" value="UniProtKB-KW"/>
</dbReference>
<sequence>MFYSPLRYPGGKGKLEPFMELLIRQTGHLGGTYVEPFAGGAGIALELLEKEIVNDIVINDLDKGIYSFWRAILTETDRFIEDIRNVELSINEWDRQRQVIDNCNRYSYELGFATFYLNRTNRSGIIKGGVIGGTEQSGNWRMDARFNREVLIERIIKIKKRKKNIHLYNKDVNSFILHYLPKYQQNAFVYFDPPYFGKGKQLYLNFFSYDDHVRIERMINNQVNCDWVITYDDVQEIADIYQNHILRRFDLNYSASVKRKASEIIIFRSQDMIPTKSQMQRSGVCVNLR</sequence>
<dbReference type="GO" id="GO:0006298">
    <property type="term" value="P:mismatch repair"/>
    <property type="evidence" value="ECO:0007669"/>
    <property type="project" value="TreeGrafter"/>
</dbReference>
<evidence type="ECO:0000313" key="8">
    <source>
        <dbReference type="Proteomes" id="UP000295773"/>
    </source>
</evidence>
<keyword evidence="5" id="KW-0949">S-adenosyl-L-methionine</keyword>
<keyword evidence="4" id="KW-0808">Transferase</keyword>
<proteinExistence type="inferred from homology"/>
<dbReference type="PANTHER" id="PTHR30481">
    <property type="entry name" value="DNA ADENINE METHYLASE"/>
    <property type="match status" value="1"/>
</dbReference>
<dbReference type="PIRSF" id="PIRSF000398">
    <property type="entry name" value="M_m6A_EcoRV"/>
    <property type="match status" value="1"/>
</dbReference>
<keyword evidence="3 7" id="KW-0489">Methyltransferase</keyword>
<dbReference type="AlphaFoldDB" id="A0A4V2VKL9"/>
<dbReference type="EMBL" id="SMBP01000006">
    <property type="protein sequence ID" value="TCU60495.1"/>
    <property type="molecule type" value="Genomic_DNA"/>
</dbReference>
<dbReference type="Proteomes" id="UP000295773">
    <property type="component" value="Unassembled WGS sequence"/>
</dbReference>
<evidence type="ECO:0000256" key="6">
    <source>
        <dbReference type="ARBA" id="ARBA00047942"/>
    </source>
</evidence>
<keyword evidence="8" id="KW-1185">Reference proteome</keyword>
<evidence type="ECO:0000256" key="1">
    <source>
        <dbReference type="ARBA" id="ARBA00006594"/>
    </source>
</evidence>
<organism evidence="7 8">
    <name type="scientific">Longicatena caecimuris</name>
    <dbReference type="NCBI Taxonomy" id="1796635"/>
    <lineage>
        <taxon>Bacteria</taxon>
        <taxon>Bacillati</taxon>
        <taxon>Bacillota</taxon>
        <taxon>Erysipelotrichia</taxon>
        <taxon>Erysipelotrichales</taxon>
        <taxon>Erysipelotrichaceae</taxon>
        <taxon>Longicatena</taxon>
    </lineage>
</organism>
<dbReference type="GO" id="GO:0043565">
    <property type="term" value="F:sequence-specific DNA binding"/>
    <property type="evidence" value="ECO:0007669"/>
    <property type="project" value="TreeGrafter"/>
</dbReference>
<dbReference type="SUPFAM" id="SSF53335">
    <property type="entry name" value="S-adenosyl-L-methionine-dependent methyltransferases"/>
    <property type="match status" value="1"/>
</dbReference>
<evidence type="ECO:0000313" key="7">
    <source>
        <dbReference type="EMBL" id="TCU60495.1"/>
    </source>
</evidence>
<dbReference type="InterPro" id="IPR029063">
    <property type="entry name" value="SAM-dependent_MTases_sf"/>
</dbReference>
<dbReference type="InterPro" id="IPR012263">
    <property type="entry name" value="M_m6A_EcoRV"/>
</dbReference>
<comment type="caution">
    <text evidence="7">The sequence shown here is derived from an EMBL/GenBank/DDBJ whole genome shotgun (WGS) entry which is preliminary data.</text>
</comment>
<dbReference type="RefSeq" id="WP_132224282.1">
    <property type="nucleotide sequence ID" value="NZ_JANKBG010000005.1"/>
</dbReference>
<dbReference type="PANTHER" id="PTHR30481:SF2">
    <property type="entry name" value="SITE-SPECIFIC DNA-METHYLTRANSFERASE (ADENINE-SPECIFIC)"/>
    <property type="match status" value="1"/>
</dbReference>
<reference evidence="7 8" key="1">
    <citation type="submission" date="2019-03" db="EMBL/GenBank/DDBJ databases">
        <title>Genomic Encyclopedia of Type Strains, Phase IV (KMG-IV): sequencing the most valuable type-strain genomes for metagenomic binning, comparative biology and taxonomic classification.</title>
        <authorList>
            <person name="Goeker M."/>
        </authorList>
    </citation>
    <scope>NUCLEOTIDE SEQUENCE [LARGE SCALE GENOMIC DNA]</scope>
    <source>
        <strain evidence="7 8">DSM 29481</strain>
    </source>
</reference>
<evidence type="ECO:0000256" key="2">
    <source>
        <dbReference type="ARBA" id="ARBA00011900"/>
    </source>
</evidence>